<gene>
    <name evidence="1" type="ORF">Micbo1qcDRAFT_162835</name>
</gene>
<dbReference type="AlphaFoldDB" id="A0A136J225"/>
<evidence type="ECO:0000313" key="2">
    <source>
        <dbReference type="Proteomes" id="UP000070501"/>
    </source>
</evidence>
<reference evidence="2" key="1">
    <citation type="submission" date="2016-02" db="EMBL/GenBank/DDBJ databases">
        <title>Draft genome sequence of Microdochium bolleyi, a fungal endophyte of beachgrass.</title>
        <authorList>
            <consortium name="DOE Joint Genome Institute"/>
            <person name="David A.S."/>
            <person name="May G."/>
            <person name="Haridas S."/>
            <person name="Lim J."/>
            <person name="Wang M."/>
            <person name="Labutti K."/>
            <person name="Lipzen A."/>
            <person name="Barry K."/>
            <person name="Grigoriev I.V."/>
        </authorList>
    </citation>
    <scope>NUCLEOTIDE SEQUENCE [LARGE SCALE GENOMIC DNA]</scope>
    <source>
        <strain evidence="2">J235TASD1</strain>
    </source>
</reference>
<dbReference type="EMBL" id="KQ964250">
    <property type="protein sequence ID" value="KXJ91212.1"/>
    <property type="molecule type" value="Genomic_DNA"/>
</dbReference>
<dbReference type="Proteomes" id="UP000070501">
    <property type="component" value="Unassembled WGS sequence"/>
</dbReference>
<evidence type="ECO:0000313" key="1">
    <source>
        <dbReference type="EMBL" id="KXJ91212.1"/>
    </source>
</evidence>
<feature type="non-terminal residue" evidence="1">
    <location>
        <position position="83"/>
    </location>
</feature>
<keyword evidence="2" id="KW-1185">Reference proteome</keyword>
<accession>A0A136J225</accession>
<protein>
    <submittedName>
        <fullName evidence="1">Uncharacterized protein</fullName>
    </submittedName>
</protein>
<dbReference type="InParanoid" id="A0A136J225"/>
<proteinExistence type="predicted"/>
<organism evidence="1 2">
    <name type="scientific">Microdochium bolleyi</name>
    <dbReference type="NCBI Taxonomy" id="196109"/>
    <lineage>
        <taxon>Eukaryota</taxon>
        <taxon>Fungi</taxon>
        <taxon>Dikarya</taxon>
        <taxon>Ascomycota</taxon>
        <taxon>Pezizomycotina</taxon>
        <taxon>Sordariomycetes</taxon>
        <taxon>Xylariomycetidae</taxon>
        <taxon>Xylariales</taxon>
        <taxon>Microdochiaceae</taxon>
        <taxon>Microdochium</taxon>
    </lineage>
</organism>
<name>A0A136J225_9PEZI</name>
<sequence length="83" mass="8253">MFSFSGSSNDTVFFVVALATLDAGREKLDFSPGVGLVVGTSVEMVPAPSSLLGADGAGRFLVAFLGVWPGAASGSLSLGSSIV</sequence>